<evidence type="ECO:0000256" key="5">
    <source>
        <dbReference type="ARBA" id="ARBA00022989"/>
    </source>
</evidence>
<protein>
    <submittedName>
        <fullName evidence="11">Cation efflux system protein</fullName>
    </submittedName>
</protein>
<evidence type="ECO:0000259" key="10">
    <source>
        <dbReference type="Pfam" id="PF16916"/>
    </source>
</evidence>
<comment type="subcellular location">
    <subcellularLocation>
        <location evidence="1">Membrane</location>
        <topology evidence="1">Multi-pass membrane protein</topology>
    </subcellularLocation>
</comment>
<keyword evidence="4 8" id="KW-0812">Transmembrane</keyword>
<dbReference type="InterPro" id="IPR027470">
    <property type="entry name" value="Cation_efflux_CTD"/>
</dbReference>
<keyword evidence="12" id="KW-1185">Reference proteome</keyword>
<dbReference type="InterPro" id="IPR027469">
    <property type="entry name" value="Cation_efflux_TMD_sf"/>
</dbReference>
<dbReference type="Pfam" id="PF01545">
    <property type="entry name" value="Cation_efflux"/>
    <property type="match status" value="1"/>
</dbReference>
<evidence type="ECO:0000313" key="11">
    <source>
        <dbReference type="EMBL" id="GDY32470.1"/>
    </source>
</evidence>
<feature type="transmembrane region" description="Helical" evidence="8">
    <location>
        <begin position="127"/>
        <end position="147"/>
    </location>
</feature>
<evidence type="ECO:0000256" key="4">
    <source>
        <dbReference type="ARBA" id="ARBA00022692"/>
    </source>
</evidence>
<keyword evidence="5 8" id="KW-1133">Transmembrane helix</keyword>
<keyword evidence="7 8" id="KW-0472">Membrane</keyword>
<dbReference type="SUPFAM" id="SSF161111">
    <property type="entry name" value="Cation efflux protein transmembrane domain-like"/>
    <property type="match status" value="1"/>
</dbReference>
<dbReference type="GO" id="GO:0005385">
    <property type="term" value="F:zinc ion transmembrane transporter activity"/>
    <property type="evidence" value="ECO:0007669"/>
    <property type="project" value="TreeGrafter"/>
</dbReference>
<evidence type="ECO:0000256" key="1">
    <source>
        <dbReference type="ARBA" id="ARBA00004141"/>
    </source>
</evidence>
<feature type="transmembrane region" description="Helical" evidence="8">
    <location>
        <begin position="25"/>
        <end position="49"/>
    </location>
</feature>
<dbReference type="Gene3D" id="1.20.1510.10">
    <property type="entry name" value="Cation efflux protein transmembrane domain"/>
    <property type="match status" value="1"/>
</dbReference>
<name>A0A4D4JBR8_9PSEU</name>
<dbReference type="GO" id="GO:0005886">
    <property type="term" value="C:plasma membrane"/>
    <property type="evidence" value="ECO:0007669"/>
    <property type="project" value="TreeGrafter"/>
</dbReference>
<proteinExistence type="inferred from homology"/>
<dbReference type="Proteomes" id="UP000298860">
    <property type="component" value="Unassembled WGS sequence"/>
</dbReference>
<feature type="transmembrane region" description="Helical" evidence="8">
    <location>
        <begin position="55"/>
        <end position="75"/>
    </location>
</feature>
<comment type="similarity">
    <text evidence="2">Belongs to the cation diffusion facilitator (CDF) transporter (TC 2.A.4) family. SLC30A subfamily.</text>
</comment>
<dbReference type="InterPro" id="IPR058533">
    <property type="entry name" value="Cation_efflux_TM"/>
</dbReference>
<dbReference type="RefSeq" id="WP_137815472.1">
    <property type="nucleotide sequence ID" value="NZ_BJFL01000024.1"/>
</dbReference>
<accession>A0A4D4JBR8</accession>
<feature type="transmembrane region" description="Helical" evidence="8">
    <location>
        <begin position="96"/>
        <end position="115"/>
    </location>
</feature>
<dbReference type="EMBL" id="BJFL01000024">
    <property type="protein sequence ID" value="GDY32470.1"/>
    <property type="molecule type" value="Genomic_DNA"/>
</dbReference>
<dbReference type="SUPFAM" id="SSF160240">
    <property type="entry name" value="Cation efflux protein cytoplasmic domain-like"/>
    <property type="match status" value="1"/>
</dbReference>
<dbReference type="AlphaFoldDB" id="A0A4D4JBR8"/>
<feature type="domain" description="Cation efflux protein transmembrane" evidence="9">
    <location>
        <begin position="25"/>
        <end position="216"/>
    </location>
</feature>
<feature type="transmembrane region" description="Helical" evidence="8">
    <location>
        <begin position="168"/>
        <end position="186"/>
    </location>
</feature>
<dbReference type="PANTHER" id="PTHR11562:SF17">
    <property type="entry name" value="RE54080P-RELATED"/>
    <property type="match status" value="1"/>
</dbReference>
<keyword evidence="3" id="KW-0813">Transport</keyword>
<evidence type="ECO:0000256" key="3">
    <source>
        <dbReference type="ARBA" id="ARBA00022448"/>
    </source>
</evidence>
<dbReference type="InterPro" id="IPR002524">
    <property type="entry name" value="Cation_efflux"/>
</dbReference>
<evidence type="ECO:0000256" key="6">
    <source>
        <dbReference type="ARBA" id="ARBA00023065"/>
    </source>
</evidence>
<feature type="domain" description="Cation efflux protein cytoplasmic" evidence="10">
    <location>
        <begin position="222"/>
        <end position="295"/>
    </location>
</feature>
<evidence type="ECO:0000256" key="8">
    <source>
        <dbReference type="SAM" id="Phobius"/>
    </source>
</evidence>
<reference evidence="12" key="1">
    <citation type="submission" date="2019-04" db="EMBL/GenBank/DDBJ databases">
        <title>Draft genome sequence of Pseudonocardiaceae bacterium SL3-2-4.</title>
        <authorList>
            <person name="Ningsih F."/>
            <person name="Yokota A."/>
            <person name="Sakai Y."/>
            <person name="Nanatani K."/>
            <person name="Yabe S."/>
            <person name="Oetari A."/>
            <person name="Sjamsuridzal W."/>
        </authorList>
    </citation>
    <scope>NUCLEOTIDE SEQUENCE [LARGE SCALE GENOMIC DNA]</scope>
    <source>
        <strain evidence="12">SL3-2-4</strain>
    </source>
</reference>
<organism evidence="11 12">
    <name type="scientific">Gandjariella thermophila</name>
    <dbReference type="NCBI Taxonomy" id="1931992"/>
    <lineage>
        <taxon>Bacteria</taxon>
        <taxon>Bacillati</taxon>
        <taxon>Actinomycetota</taxon>
        <taxon>Actinomycetes</taxon>
        <taxon>Pseudonocardiales</taxon>
        <taxon>Pseudonocardiaceae</taxon>
        <taxon>Gandjariella</taxon>
    </lineage>
</organism>
<keyword evidence="6" id="KW-0406">Ion transport</keyword>
<evidence type="ECO:0000256" key="7">
    <source>
        <dbReference type="ARBA" id="ARBA00023136"/>
    </source>
</evidence>
<evidence type="ECO:0000259" key="9">
    <source>
        <dbReference type="Pfam" id="PF01545"/>
    </source>
</evidence>
<dbReference type="OrthoDB" id="9809646at2"/>
<comment type="caution">
    <text evidence="11">The sequence shown here is derived from an EMBL/GenBank/DDBJ whole genome shotgun (WGS) entry which is preliminary data.</text>
</comment>
<dbReference type="PANTHER" id="PTHR11562">
    <property type="entry name" value="CATION EFFLUX PROTEIN/ ZINC TRANSPORTER"/>
    <property type="match status" value="1"/>
</dbReference>
<dbReference type="InterPro" id="IPR050681">
    <property type="entry name" value="CDF/SLC30A"/>
</dbReference>
<dbReference type="InterPro" id="IPR036837">
    <property type="entry name" value="Cation_efflux_CTD_sf"/>
</dbReference>
<evidence type="ECO:0000256" key="2">
    <source>
        <dbReference type="ARBA" id="ARBA00008873"/>
    </source>
</evidence>
<evidence type="ECO:0000313" key="12">
    <source>
        <dbReference type="Proteomes" id="UP000298860"/>
    </source>
</evidence>
<dbReference type="Pfam" id="PF16916">
    <property type="entry name" value="ZT_dimer"/>
    <property type="match status" value="1"/>
</dbReference>
<gene>
    <name evidence="11" type="ORF">GTS_41030</name>
</gene>
<sequence>MGHGHGHGVPGDRAASASARHVGRLWAALGLGVAVLAIEAIVGLATSSLALLSDAAHLLTDVLGLAMALAAVVFARRAGTGPNRTFGVYRAEVLAALANAVLLFGVAGYVIVTAAERFARPTEVPGLPVLATALVGVLANLASFLMLRRGAEESLNLRGAYLEVLSDLVGSLGVVASGAVTLAFGWRYADPIVGVAIGLWVLPRTWQLARHALRILFQHAPERLDVHALAGDLGRVDGVAEVHDLHVWTLTPGMEVASAHLTVPPGVDQDCVLRAAQRLLAERYRIEHATLQVESRDTAARCRELSW</sequence>
<dbReference type="NCBIfam" id="TIGR01297">
    <property type="entry name" value="CDF"/>
    <property type="match status" value="1"/>
</dbReference>